<dbReference type="PROSITE" id="PS51007">
    <property type="entry name" value="CYTC"/>
    <property type="match status" value="1"/>
</dbReference>
<organism evidence="6 7">
    <name type="scientific">Dioszegia hungarica</name>
    <dbReference type="NCBI Taxonomy" id="4972"/>
    <lineage>
        <taxon>Eukaryota</taxon>
        <taxon>Fungi</taxon>
        <taxon>Dikarya</taxon>
        <taxon>Basidiomycota</taxon>
        <taxon>Agaricomycotina</taxon>
        <taxon>Tremellomycetes</taxon>
        <taxon>Tremellales</taxon>
        <taxon>Bulleribasidiaceae</taxon>
        <taxon>Dioszegia</taxon>
    </lineage>
</organism>
<feature type="region of interest" description="Disordered" evidence="4">
    <location>
        <begin position="887"/>
        <end position="935"/>
    </location>
</feature>
<protein>
    <recommendedName>
        <fullName evidence="5">Cytochrome c domain-containing protein</fullName>
    </recommendedName>
</protein>
<evidence type="ECO:0000313" key="6">
    <source>
        <dbReference type="EMBL" id="KAI9635613.1"/>
    </source>
</evidence>
<dbReference type="EMBL" id="JAKWFO010000005">
    <property type="protein sequence ID" value="KAI9635613.1"/>
    <property type="molecule type" value="Genomic_DNA"/>
</dbReference>
<evidence type="ECO:0000256" key="3">
    <source>
        <dbReference type="PROSITE-ProRule" id="PRU00433"/>
    </source>
</evidence>
<feature type="compositionally biased region" description="Acidic residues" evidence="4">
    <location>
        <begin position="13"/>
        <end position="27"/>
    </location>
</feature>
<keyword evidence="2 3" id="KW-0408">Iron</keyword>
<comment type="caution">
    <text evidence="6">The sequence shown here is derived from an EMBL/GenBank/DDBJ whole genome shotgun (WGS) entry which is preliminary data.</text>
</comment>
<dbReference type="GO" id="GO:0009055">
    <property type="term" value="F:electron transfer activity"/>
    <property type="evidence" value="ECO:0007669"/>
    <property type="project" value="InterPro"/>
</dbReference>
<dbReference type="Proteomes" id="UP001164286">
    <property type="component" value="Unassembled WGS sequence"/>
</dbReference>
<sequence>MSKPGRFSPGSDSESDWLEEDDVDVDQEAGPSRPRAASPTKKKARIAAPGDKVDSGMSAHTAHRLSQAYRQPKWRKLSNLVSHDVYEIHSTSAKAVRQVERKLERFQDRANEWGIIEDKQPRSMAGRCSQCQSKDVDCIVQLAPVDSELFIVSACIACHTFHHGCDLLIRHRDEPYQARSAPARRSSGTRASPRKPPVASNLRPASLSATASRTSSIKASKVAVPRPPTSKAPLPIDASGLRRNPKASSAIAPVSAALSASNSLPESPDTSSRRPRLDKNIASAIAKESADSAVKDLGEFVLSMRGKLPGADLKTRSMFFMIEDQLSVIRKYVEETCVQSHVSGGLCMLISSIYYRCARYLGGDIYHESLSMPEQASRARQGPKLVQWLSAAAALTSVLPTEAPNISGPPAPNLLKPAINNNFHLPCCFVCTSSLVHPHFEPAMSQNRRRSRSASDSTTSDWRDEIEFVEPDEGGINNVESRQNEAEYAPSPQARKKRKSTQKAVQDVDVDSTGKEQARGSFVLVNNIRENTVWQTYCEKVSDTLQRTAGSKSEERTSQSLKQLSDFECTWGIIRESKMGDKNSSCMACFRSKEECIVKVSPQPAVQTDSAGSSAPSTSYRAISRCIRCIAQCAGCDAYLSLYSPSSSQNPKSAPSTKAKSKPKVINDPPLPRRSTQSASQAVTKSVPARQPTREQPTFPAAKPSTRRKVRQPDRAPSEPDLSWSVEAKPATNGYSAPSLSPQPESDYGAPESSREDVLTAISDVKEFADNMRKILSEKGKLDLPTRSLFLMAEHQIQLIEKYVEERCISAARGGMPVVYGISVPGFRSPSAELTAHQFLILSFSFTLFRTAPLHGIMVAPVKKERSPSVDDESDWLEEDDYVEPFAPPAPAKRPLGGNGSTQLPSKKRKSEGGAASTADGVKGDSSHQYRQPSFTHLPAVRQHSLWREGCKRFETLSKDYALKSMTVRRAGANLDKLQDKTAIWGIVDLDQPGGAEGPCSTCMDGGIDCIVRLEPKASTSKQGRCLHCHMWNKGCDLFLTKLKTPGGSTSPDQDHAVRPFCHTSPSTPWSAAVPDRHPSSDILAVQVPASPSDDPGYSTGPSFSVDLQTQHGRIG</sequence>
<feature type="domain" description="Cytochrome c" evidence="5">
    <location>
        <begin position="141"/>
        <end position="305"/>
    </location>
</feature>
<feature type="region of interest" description="Disordered" evidence="4">
    <location>
        <begin position="178"/>
        <end position="245"/>
    </location>
</feature>
<feature type="region of interest" description="Disordered" evidence="4">
    <location>
        <begin position="443"/>
        <end position="512"/>
    </location>
</feature>
<feature type="compositionally biased region" description="Polar residues" evidence="4">
    <location>
        <begin position="733"/>
        <end position="744"/>
    </location>
</feature>
<dbReference type="GO" id="GO:0046872">
    <property type="term" value="F:metal ion binding"/>
    <property type="evidence" value="ECO:0007669"/>
    <property type="project" value="UniProtKB-KW"/>
</dbReference>
<name>A0AA38H8A4_9TREE</name>
<dbReference type="RefSeq" id="XP_052945390.1">
    <property type="nucleotide sequence ID" value="XM_053088623.1"/>
</dbReference>
<feature type="compositionally biased region" description="Polar residues" evidence="4">
    <location>
        <begin position="674"/>
        <end position="684"/>
    </location>
</feature>
<evidence type="ECO:0000259" key="5">
    <source>
        <dbReference type="PROSITE" id="PS51007"/>
    </source>
</evidence>
<reference evidence="6" key="1">
    <citation type="journal article" date="2022" name="G3 (Bethesda)">
        <title>High quality genome of the basidiomycete yeast Dioszegia hungarica PDD-24b-2 isolated from cloud water.</title>
        <authorList>
            <person name="Jarrige D."/>
            <person name="Haridas S."/>
            <person name="Bleykasten-Grosshans C."/>
            <person name="Joly M."/>
            <person name="Nadalig T."/>
            <person name="Sancelme M."/>
            <person name="Vuilleumier S."/>
            <person name="Grigoriev I.V."/>
            <person name="Amato P."/>
            <person name="Bringel F."/>
        </authorList>
    </citation>
    <scope>NUCLEOTIDE SEQUENCE</scope>
    <source>
        <strain evidence="6">PDD-24b-2</strain>
    </source>
</reference>
<feature type="region of interest" description="Disordered" evidence="4">
    <location>
        <begin position="1"/>
        <end position="60"/>
    </location>
</feature>
<dbReference type="GO" id="GO:0020037">
    <property type="term" value="F:heme binding"/>
    <property type="evidence" value="ECO:0007669"/>
    <property type="project" value="InterPro"/>
</dbReference>
<keyword evidence="3" id="KW-0349">Heme</keyword>
<feature type="region of interest" description="Disordered" evidence="4">
    <location>
        <begin position="258"/>
        <end position="277"/>
    </location>
</feature>
<feature type="region of interest" description="Disordered" evidence="4">
    <location>
        <begin position="1047"/>
        <end position="1116"/>
    </location>
</feature>
<keyword evidence="1 3" id="KW-0479">Metal-binding</keyword>
<evidence type="ECO:0000256" key="4">
    <source>
        <dbReference type="SAM" id="MobiDB-lite"/>
    </source>
</evidence>
<keyword evidence="7" id="KW-1185">Reference proteome</keyword>
<dbReference type="AlphaFoldDB" id="A0AA38H8A4"/>
<dbReference type="InterPro" id="IPR009056">
    <property type="entry name" value="Cyt_c-like_dom"/>
</dbReference>
<dbReference type="GeneID" id="77727828"/>
<proteinExistence type="predicted"/>
<feature type="compositionally biased region" description="Polar residues" evidence="4">
    <location>
        <begin position="258"/>
        <end position="270"/>
    </location>
</feature>
<feature type="region of interest" description="Disordered" evidence="4">
    <location>
        <begin position="646"/>
        <end position="755"/>
    </location>
</feature>
<evidence type="ECO:0000313" key="7">
    <source>
        <dbReference type="Proteomes" id="UP001164286"/>
    </source>
</evidence>
<evidence type="ECO:0000256" key="1">
    <source>
        <dbReference type="ARBA" id="ARBA00022723"/>
    </source>
</evidence>
<feature type="compositionally biased region" description="Low complexity" evidence="4">
    <location>
        <begin position="202"/>
        <end position="216"/>
    </location>
</feature>
<evidence type="ECO:0000256" key="2">
    <source>
        <dbReference type="ARBA" id="ARBA00023004"/>
    </source>
</evidence>
<accession>A0AA38H8A4</accession>
<gene>
    <name evidence="6" type="ORF">MKK02DRAFT_32994</name>
</gene>
<feature type="compositionally biased region" description="Polar residues" evidence="4">
    <location>
        <begin position="1100"/>
        <end position="1116"/>
    </location>
</feature>